<protein>
    <submittedName>
        <fullName evidence="2">Retrovirus-related Pol polyprotein from transposon TNT 1-94</fullName>
    </submittedName>
</protein>
<dbReference type="AlphaFoldDB" id="A0A438BVS5"/>
<accession>A0A438BVS5</accession>
<gene>
    <name evidence="2" type="primary">POLX_587</name>
    <name evidence="2" type="ORF">CK203_084806</name>
</gene>
<dbReference type="InterPro" id="IPR043502">
    <property type="entry name" value="DNA/RNA_pol_sf"/>
</dbReference>
<dbReference type="Proteomes" id="UP000288805">
    <property type="component" value="Unassembled WGS sequence"/>
</dbReference>
<evidence type="ECO:0000313" key="2">
    <source>
        <dbReference type="EMBL" id="RVW15063.1"/>
    </source>
</evidence>
<feature type="domain" description="Reverse transcriptase Ty1/copia-type" evidence="1">
    <location>
        <begin position="40"/>
        <end position="144"/>
    </location>
</feature>
<comment type="caution">
    <text evidence="2">The sequence shown here is derived from an EMBL/GenBank/DDBJ whole genome shotgun (WGS) entry which is preliminary data.</text>
</comment>
<organism evidence="2 3">
    <name type="scientific">Vitis vinifera</name>
    <name type="common">Grape</name>
    <dbReference type="NCBI Taxonomy" id="29760"/>
    <lineage>
        <taxon>Eukaryota</taxon>
        <taxon>Viridiplantae</taxon>
        <taxon>Streptophyta</taxon>
        <taxon>Embryophyta</taxon>
        <taxon>Tracheophyta</taxon>
        <taxon>Spermatophyta</taxon>
        <taxon>Magnoliopsida</taxon>
        <taxon>eudicotyledons</taxon>
        <taxon>Gunneridae</taxon>
        <taxon>Pentapetalae</taxon>
        <taxon>rosids</taxon>
        <taxon>Vitales</taxon>
        <taxon>Vitaceae</taxon>
        <taxon>Viteae</taxon>
        <taxon>Vitis</taxon>
    </lineage>
</organism>
<dbReference type="InterPro" id="IPR013103">
    <property type="entry name" value="RVT_2"/>
</dbReference>
<name>A0A438BVS5_VITVI</name>
<sequence length="146" mass="17112">MPGLPLTSFVSTNTHLYLRSLKLKPWKDAMNEEMIALKKNQTWEIVDLPKGKMPNRKWIFTVKYKSYGSLERYKVRLVTKGYTQTYDIDYHKTFAPVTKMNTVKILLSLAAIKAWSLNQFDLKNAFLHRDLEDEVYMGIPLGYEET</sequence>
<proteinExistence type="predicted"/>
<dbReference type="SUPFAM" id="SSF56672">
    <property type="entry name" value="DNA/RNA polymerases"/>
    <property type="match status" value="1"/>
</dbReference>
<evidence type="ECO:0000259" key="1">
    <source>
        <dbReference type="Pfam" id="PF07727"/>
    </source>
</evidence>
<dbReference type="EMBL" id="QGNW01002606">
    <property type="protein sequence ID" value="RVW15063.1"/>
    <property type="molecule type" value="Genomic_DNA"/>
</dbReference>
<dbReference type="Pfam" id="PF07727">
    <property type="entry name" value="RVT_2"/>
    <property type="match status" value="1"/>
</dbReference>
<evidence type="ECO:0000313" key="3">
    <source>
        <dbReference type="Proteomes" id="UP000288805"/>
    </source>
</evidence>
<reference evidence="2 3" key="1">
    <citation type="journal article" date="2018" name="PLoS Genet.">
        <title>Population sequencing reveals clonal diversity and ancestral inbreeding in the grapevine cultivar Chardonnay.</title>
        <authorList>
            <person name="Roach M.J."/>
            <person name="Johnson D.L."/>
            <person name="Bohlmann J."/>
            <person name="van Vuuren H.J."/>
            <person name="Jones S.J."/>
            <person name="Pretorius I.S."/>
            <person name="Schmidt S.A."/>
            <person name="Borneman A.R."/>
        </authorList>
    </citation>
    <scope>NUCLEOTIDE SEQUENCE [LARGE SCALE GENOMIC DNA]</scope>
    <source>
        <strain evidence="3">cv. Chardonnay</strain>
        <tissue evidence="2">Leaf</tissue>
    </source>
</reference>